<keyword evidence="3 6" id="KW-0378">Hydrolase</keyword>
<dbReference type="InterPro" id="IPR000222">
    <property type="entry name" value="PP2C_BS"/>
</dbReference>
<dbReference type="InterPro" id="IPR036457">
    <property type="entry name" value="PPM-type-like_dom_sf"/>
</dbReference>
<dbReference type="InterPro" id="IPR015655">
    <property type="entry name" value="PP2C"/>
</dbReference>
<keyword evidence="2" id="KW-0479">Metal-binding</keyword>
<evidence type="ECO:0000313" key="9">
    <source>
        <dbReference type="EMBL" id="TNV80319.1"/>
    </source>
</evidence>
<dbReference type="GO" id="GO:0016020">
    <property type="term" value="C:membrane"/>
    <property type="evidence" value="ECO:0007669"/>
    <property type="project" value="UniProtKB-SubCell"/>
</dbReference>
<dbReference type="GO" id="GO:0004722">
    <property type="term" value="F:protein serine/threonine phosphatase activity"/>
    <property type="evidence" value="ECO:0007669"/>
    <property type="project" value="InterPro"/>
</dbReference>
<dbReference type="PROSITE" id="PS01032">
    <property type="entry name" value="PPM_1"/>
    <property type="match status" value="1"/>
</dbReference>
<feature type="compositionally biased region" description="Gly residues" evidence="7">
    <location>
        <begin position="60"/>
        <end position="72"/>
    </location>
</feature>
<organism evidence="9 10">
    <name type="scientific">Halteria grandinella</name>
    <dbReference type="NCBI Taxonomy" id="5974"/>
    <lineage>
        <taxon>Eukaryota</taxon>
        <taxon>Sar</taxon>
        <taxon>Alveolata</taxon>
        <taxon>Ciliophora</taxon>
        <taxon>Intramacronucleata</taxon>
        <taxon>Spirotrichea</taxon>
        <taxon>Stichotrichia</taxon>
        <taxon>Sporadotrichida</taxon>
        <taxon>Halteriidae</taxon>
        <taxon>Halteria</taxon>
    </lineage>
</organism>
<dbReference type="GO" id="GO:0046872">
    <property type="term" value="F:metal ion binding"/>
    <property type="evidence" value="ECO:0007669"/>
    <property type="project" value="UniProtKB-KW"/>
</dbReference>
<dbReference type="Gene3D" id="3.60.40.10">
    <property type="entry name" value="PPM-type phosphatase domain"/>
    <property type="match status" value="1"/>
</dbReference>
<dbReference type="InterPro" id="IPR001932">
    <property type="entry name" value="PPM-type_phosphatase-like_dom"/>
</dbReference>
<keyword evidence="4 6" id="KW-0904">Protein phosphatase</keyword>
<dbReference type="CDD" id="cd00143">
    <property type="entry name" value="PP2Cc"/>
    <property type="match status" value="1"/>
</dbReference>
<feature type="compositionally biased region" description="Low complexity" evidence="7">
    <location>
        <begin position="73"/>
        <end position="83"/>
    </location>
</feature>
<proteinExistence type="inferred from homology"/>
<feature type="compositionally biased region" description="Polar residues" evidence="7">
    <location>
        <begin position="155"/>
        <end position="164"/>
    </location>
</feature>
<sequence length="461" mass="49166">MQSSYQLHYGGLGRGSRGSQGSLGGSLNLGHTGAALIHNGNTIASAAQNILQQPTSSGHYGTGGTMLGGSHGHGSSLAQGLSSMNNHGHTSSTAQAQYANGSVGGTHGPGLAKSPTKNNYDNIPSPKAGASKRRAQEEQAIQSKPSGSYLGWGASANSTPQSREQGGKNVVGSFSSNLMLGGGAGSSLIQDTGVHQAHGSSVKEFAYMEDKNFKFRPAMEDVHVIKDKFCNDPNMGLFALFDGHGGRQVADHCAERIPDEIRKEIQKNPSSDLANGIEQIFLRIDNELRLLDSDHTGSTACVVLLRQETGRKILYVANLGDTRAVLMTGASTAERLSYDHKSTDRAEIERVKRDGGIIMDDRVGGALAITRAFGDHALKKDGVIAKPYIKKHMLRPTDRYLVVASDGVWDVLEDQDVFRLCCRDDLSTKEIAQIIIKAALELGSTDNCSCIVLRFNSTSPF</sequence>
<gene>
    <name evidence="9" type="ORF">FGO68_gene15095</name>
</gene>
<protein>
    <recommendedName>
        <fullName evidence="8">PPM-type phosphatase domain-containing protein</fullName>
    </recommendedName>
</protein>
<evidence type="ECO:0000256" key="2">
    <source>
        <dbReference type="ARBA" id="ARBA00022723"/>
    </source>
</evidence>
<keyword evidence="5" id="KW-0472">Membrane</keyword>
<dbReference type="SUPFAM" id="SSF81606">
    <property type="entry name" value="PP2C-like"/>
    <property type="match status" value="1"/>
</dbReference>
<feature type="compositionally biased region" description="Polar residues" evidence="7">
    <location>
        <begin position="84"/>
        <end position="100"/>
    </location>
</feature>
<comment type="similarity">
    <text evidence="6">Belongs to the PP2C family.</text>
</comment>
<reference evidence="9" key="1">
    <citation type="submission" date="2019-06" db="EMBL/GenBank/DDBJ databases">
        <authorList>
            <person name="Zheng W."/>
        </authorList>
    </citation>
    <scope>NUCLEOTIDE SEQUENCE</scope>
    <source>
        <strain evidence="9">QDHG01</strain>
    </source>
</reference>
<evidence type="ECO:0000256" key="5">
    <source>
        <dbReference type="ARBA" id="ARBA00023136"/>
    </source>
</evidence>
<evidence type="ECO:0000256" key="1">
    <source>
        <dbReference type="ARBA" id="ARBA00004170"/>
    </source>
</evidence>
<name>A0A8J8NU78_HALGN</name>
<dbReference type="PANTHER" id="PTHR47992">
    <property type="entry name" value="PROTEIN PHOSPHATASE"/>
    <property type="match status" value="1"/>
</dbReference>
<dbReference type="PROSITE" id="PS51746">
    <property type="entry name" value="PPM_2"/>
    <property type="match status" value="1"/>
</dbReference>
<dbReference type="EMBL" id="RRYP01007667">
    <property type="protein sequence ID" value="TNV80319.1"/>
    <property type="molecule type" value="Genomic_DNA"/>
</dbReference>
<feature type="region of interest" description="Disordered" evidence="7">
    <location>
        <begin position="54"/>
        <end position="169"/>
    </location>
</feature>
<dbReference type="AlphaFoldDB" id="A0A8J8NU78"/>
<keyword evidence="10" id="KW-1185">Reference proteome</keyword>
<evidence type="ECO:0000313" key="10">
    <source>
        <dbReference type="Proteomes" id="UP000785679"/>
    </source>
</evidence>
<accession>A0A8J8NU78</accession>
<comment type="subcellular location">
    <subcellularLocation>
        <location evidence="1">Membrane</location>
        <topology evidence="1">Peripheral membrane protein</topology>
    </subcellularLocation>
</comment>
<feature type="domain" description="PPM-type phosphatase" evidence="8">
    <location>
        <begin position="204"/>
        <end position="455"/>
    </location>
</feature>
<dbReference type="Pfam" id="PF00481">
    <property type="entry name" value="PP2C"/>
    <property type="match status" value="1"/>
</dbReference>
<evidence type="ECO:0000256" key="4">
    <source>
        <dbReference type="ARBA" id="ARBA00022912"/>
    </source>
</evidence>
<evidence type="ECO:0000259" key="8">
    <source>
        <dbReference type="PROSITE" id="PS51746"/>
    </source>
</evidence>
<evidence type="ECO:0000256" key="7">
    <source>
        <dbReference type="SAM" id="MobiDB-lite"/>
    </source>
</evidence>
<comment type="caution">
    <text evidence="9">The sequence shown here is derived from an EMBL/GenBank/DDBJ whole genome shotgun (WGS) entry which is preliminary data.</text>
</comment>
<evidence type="ECO:0000256" key="3">
    <source>
        <dbReference type="ARBA" id="ARBA00022801"/>
    </source>
</evidence>
<dbReference type="Proteomes" id="UP000785679">
    <property type="component" value="Unassembled WGS sequence"/>
</dbReference>
<dbReference type="SMART" id="SM00332">
    <property type="entry name" value="PP2Cc"/>
    <property type="match status" value="1"/>
</dbReference>
<evidence type="ECO:0000256" key="6">
    <source>
        <dbReference type="RuleBase" id="RU003465"/>
    </source>
</evidence>
<dbReference type="OrthoDB" id="10264738at2759"/>